<evidence type="ECO:0000256" key="3">
    <source>
        <dbReference type="SAM" id="SignalP"/>
    </source>
</evidence>
<feature type="chain" id="PRO_5016292245" evidence="3">
    <location>
        <begin position="28"/>
        <end position="488"/>
    </location>
</feature>
<organism evidence="4 5">
    <name type="scientific">Leucothrix pacifica</name>
    <dbReference type="NCBI Taxonomy" id="1247513"/>
    <lineage>
        <taxon>Bacteria</taxon>
        <taxon>Pseudomonadati</taxon>
        <taxon>Pseudomonadota</taxon>
        <taxon>Gammaproteobacteria</taxon>
        <taxon>Thiotrichales</taxon>
        <taxon>Thiotrichaceae</taxon>
        <taxon>Leucothrix</taxon>
    </lineage>
</organism>
<accession>A0A317C173</accession>
<comment type="similarity">
    <text evidence="1">Belongs to the peptidase S13 family.</text>
</comment>
<dbReference type="GO" id="GO:0004185">
    <property type="term" value="F:serine-type carboxypeptidase activity"/>
    <property type="evidence" value="ECO:0007669"/>
    <property type="project" value="InterPro"/>
</dbReference>
<reference evidence="4 5" key="1">
    <citation type="submission" date="2018-05" db="EMBL/GenBank/DDBJ databases">
        <title>Leucothrix arctica sp. nov., isolated from Arctic seawater.</title>
        <authorList>
            <person name="Choi A."/>
            <person name="Baek K."/>
        </authorList>
    </citation>
    <scope>NUCLEOTIDE SEQUENCE [LARGE SCALE GENOMIC DNA]</scope>
    <source>
        <strain evidence="4 5">JCM 18388</strain>
    </source>
</reference>
<keyword evidence="3" id="KW-0732">Signal</keyword>
<dbReference type="InterPro" id="IPR012338">
    <property type="entry name" value="Beta-lactam/transpept-like"/>
</dbReference>
<evidence type="ECO:0000313" key="4">
    <source>
        <dbReference type="EMBL" id="PWQ92394.1"/>
    </source>
</evidence>
<dbReference type="AlphaFoldDB" id="A0A317C173"/>
<dbReference type="GO" id="GO:0006508">
    <property type="term" value="P:proteolysis"/>
    <property type="evidence" value="ECO:0007669"/>
    <property type="project" value="InterPro"/>
</dbReference>
<feature type="signal peptide" evidence="3">
    <location>
        <begin position="1"/>
        <end position="27"/>
    </location>
</feature>
<dbReference type="Gene3D" id="3.40.710.10">
    <property type="entry name" value="DD-peptidase/beta-lactamase superfamily"/>
    <property type="match status" value="1"/>
</dbReference>
<dbReference type="Gene3D" id="3.50.80.20">
    <property type="entry name" value="D-Ala-D-Ala carboxypeptidase C, peptidase S13"/>
    <property type="match status" value="1"/>
</dbReference>
<sequence>MKIRANLKKLMCAAVVALPLLSTVTQAAEPIYPNLPAEIQNRLKSSGMSTWGMSAYVQAIGSPRPLISHNAQVARNPASVMKLLTSYVALGTLGPNYRWPIEITTNGSLQGGVLSGNVYIKGYGAPDFDTKALREMLNQLRRKGIHTIQGRLIFDDTFFNGPKIDPGAFDGKPYSSYNAQPDALMFNERRSQFTAARKGNRISVTTSTPAHNLRIVNKIKRAKRSCRVSTSVKRGRGDAVTITFSGYLARRCRNRGFTMAVTDPANTMYSAIKKIWTKELKGRFNAQFMVGATPANVRMIHTHYSKSLAELLPTVVKDSNNVMARQLMRSIGAKRFGAPGTPKKGAEAIDDYLRKQGLNFPELRIENGSGLSRYARISTENISHLLSKAYYGPHSDVWLRSMAVAGVDGTMKGRLRTSAVRGRGFFKTGTLRDVRGIAGYVNAADGRTYVVSILHNDPRARSRGRKIHDNFIEWVFWGKDGQQIAAGY</sequence>
<evidence type="ECO:0000313" key="5">
    <source>
        <dbReference type="Proteomes" id="UP000245539"/>
    </source>
</evidence>
<keyword evidence="4" id="KW-0645">Protease</keyword>
<keyword evidence="4" id="KW-0121">Carboxypeptidase</keyword>
<dbReference type="SUPFAM" id="SSF56601">
    <property type="entry name" value="beta-lactamase/transpeptidase-like"/>
    <property type="match status" value="1"/>
</dbReference>
<gene>
    <name evidence="4" type="primary">dacB</name>
    <name evidence="4" type="ORF">DKW60_21500</name>
</gene>
<dbReference type="RefSeq" id="WP_109839720.1">
    <property type="nucleotide sequence ID" value="NZ_QGKM01000094.1"/>
</dbReference>
<dbReference type="OrthoDB" id="9802627at2"/>
<dbReference type="GO" id="GO:0000270">
    <property type="term" value="P:peptidoglycan metabolic process"/>
    <property type="evidence" value="ECO:0007669"/>
    <property type="project" value="TreeGrafter"/>
</dbReference>
<dbReference type="EMBL" id="QGKM01000094">
    <property type="protein sequence ID" value="PWQ92394.1"/>
    <property type="molecule type" value="Genomic_DNA"/>
</dbReference>
<keyword evidence="5" id="KW-1185">Reference proteome</keyword>
<evidence type="ECO:0000256" key="2">
    <source>
        <dbReference type="ARBA" id="ARBA00022801"/>
    </source>
</evidence>
<dbReference type="PRINTS" id="PR00922">
    <property type="entry name" value="DADACBPTASE3"/>
</dbReference>
<keyword evidence="2" id="KW-0378">Hydrolase</keyword>
<dbReference type="PANTHER" id="PTHR30023:SF0">
    <property type="entry name" value="PENICILLIN-SENSITIVE CARBOXYPEPTIDASE A"/>
    <property type="match status" value="1"/>
</dbReference>
<comment type="caution">
    <text evidence="4">The sequence shown here is derived from an EMBL/GenBank/DDBJ whole genome shotgun (WGS) entry which is preliminary data.</text>
</comment>
<dbReference type="Proteomes" id="UP000245539">
    <property type="component" value="Unassembled WGS sequence"/>
</dbReference>
<dbReference type="NCBIfam" id="TIGR00666">
    <property type="entry name" value="PBP4"/>
    <property type="match status" value="1"/>
</dbReference>
<proteinExistence type="inferred from homology"/>
<evidence type="ECO:0000256" key="1">
    <source>
        <dbReference type="ARBA" id="ARBA00006096"/>
    </source>
</evidence>
<dbReference type="PANTHER" id="PTHR30023">
    <property type="entry name" value="D-ALANYL-D-ALANINE CARBOXYPEPTIDASE"/>
    <property type="match status" value="1"/>
</dbReference>
<dbReference type="InterPro" id="IPR000667">
    <property type="entry name" value="Peptidase_S13"/>
</dbReference>
<protein>
    <submittedName>
        <fullName evidence="4">D-alanyl-D-alanine carboxypeptidase/D-alanyl-D-alanine-endopeptidase</fullName>
    </submittedName>
</protein>
<dbReference type="Pfam" id="PF02113">
    <property type="entry name" value="Peptidase_S13"/>
    <property type="match status" value="1"/>
</dbReference>
<name>A0A317C173_9GAMM</name>